<dbReference type="RefSeq" id="XP_060446044.1">
    <property type="nucleotide sequence ID" value="XM_060592408.1"/>
</dbReference>
<reference evidence="2" key="1">
    <citation type="submission" date="2021-06" db="EMBL/GenBank/DDBJ databases">
        <title>Comparative genomics, transcriptomics and evolutionary studies reveal genomic signatures of adaptation to plant cell wall in hemibiotrophic fungi.</title>
        <authorList>
            <consortium name="DOE Joint Genome Institute"/>
            <person name="Baroncelli R."/>
            <person name="Diaz J.F."/>
            <person name="Benocci T."/>
            <person name="Peng M."/>
            <person name="Battaglia E."/>
            <person name="Haridas S."/>
            <person name="Andreopoulos W."/>
            <person name="Labutti K."/>
            <person name="Pangilinan J."/>
            <person name="Floch G.L."/>
            <person name="Makela M.R."/>
            <person name="Henrissat B."/>
            <person name="Grigoriev I.V."/>
            <person name="Crouch J.A."/>
            <person name="De Vries R.P."/>
            <person name="Sukno S.A."/>
            <person name="Thon M.R."/>
        </authorList>
    </citation>
    <scope>NUCLEOTIDE SEQUENCE</scope>
    <source>
        <strain evidence="2">CBS 102054</strain>
    </source>
</reference>
<evidence type="ECO:0008006" key="4">
    <source>
        <dbReference type="Google" id="ProtNLM"/>
    </source>
</evidence>
<dbReference type="AlphaFoldDB" id="A0AAI9ZSK6"/>
<organism evidence="2 3">
    <name type="scientific">Colletotrichum phormii</name>
    <dbReference type="NCBI Taxonomy" id="359342"/>
    <lineage>
        <taxon>Eukaryota</taxon>
        <taxon>Fungi</taxon>
        <taxon>Dikarya</taxon>
        <taxon>Ascomycota</taxon>
        <taxon>Pezizomycotina</taxon>
        <taxon>Sordariomycetes</taxon>
        <taxon>Hypocreomycetidae</taxon>
        <taxon>Glomerellales</taxon>
        <taxon>Glomerellaceae</taxon>
        <taxon>Colletotrichum</taxon>
        <taxon>Colletotrichum acutatum species complex</taxon>
    </lineage>
</organism>
<gene>
    <name evidence="2" type="ORF">BDP81DRAFT_449458</name>
</gene>
<dbReference type="Proteomes" id="UP001243989">
    <property type="component" value="Unassembled WGS sequence"/>
</dbReference>
<feature type="signal peptide" evidence="1">
    <location>
        <begin position="1"/>
        <end position="20"/>
    </location>
</feature>
<keyword evidence="3" id="KW-1185">Reference proteome</keyword>
<proteinExistence type="predicted"/>
<evidence type="ECO:0000313" key="3">
    <source>
        <dbReference type="Proteomes" id="UP001243989"/>
    </source>
</evidence>
<evidence type="ECO:0000313" key="2">
    <source>
        <dbReference type="EMBL" id="KAK1637437.1"/>
    </source>
</evidence>
<name>A0AAI9ZSK6_9PEZI</name>
<protein>
    <recommendedName>
        <fullName evidence="4">Secreted protein</fullName>
    </recommendedName>
</protein>
<accession>A0AAI9ZSK6</accession>
<keyword evidence="1" id="KW-0732">Signal</keyword>
<sequence length="131" mass="14533">MLVPKSLCFALLAAVPCVQAIDDNYWIATDCYVADVTVNGKYVDQNRGLKYDWQLTEQTCKNNYASEANYDMGSGRCVSVGPNGLNGPQWWKNCQQQALNGWYDIDRSTGDIVVAHAPYKSNHAEGRGYSA</sequence>
<dbReference type="EMBL" id="JAHMHQ010000009">
    <property type="protein sequence ID" value="KAK1637437.1"/>
    <property type="molecule type" value="Genomic_DNA"/>
</dbReference>
<feature type="chain" id="PRO_5042549627" description="Secreted protein" evidence="1">
    <location>
        <begin position="21"/>
        <end position="131"/>
    </location>
</feature>
<evidence type="ECO:0000256" key="1">
    <source>
        <dbReference type="SAM" id="SignalP"/>
    </source>
</evidence>
<dbReference type="GeneID" id="85477270"/>
<comment type="caution">
    <text evidence="2">The sequence shown here is derived from an EMBL/GenBank/DDBJ whole genome shotgun (WGS) entry which is preliminary data.</text>
</comment>